<keyword evidence="4 8" id="KW-0808">Transferase</keyword>
<dbReference type="InterPro" id="IPR015422">
    <property type="entry name" value="PyrdxlP-dep_Trfase_small"/>
</dbReference>
<evidence type="ECO:0000256" key="3">
    <source>
        <dbReference type="ARBA" id="ARBA00022576"/>
    </source>
</evidence>
<dbReference type="CDD" id="cd00609">
    <property type="entry name" value="AAT_like"/>
    <property type="match status" value="1"/>
</dbReference>
<comment type="cofactor">
    <cofactor evidence="1">
        <name>pyridoxal 5'-phosphate</name>
        <dbReference type="ChEBI" id="CHEBI:597326"/>
    </cofactor>
</comment>
<dbReference type="SUPFAM" id="SSF53383">
    <property type="entry name" value="PLP-dependent transferases"/>
    <property type="match status" value="1"/>
</dbReference>
<dbReference type="InterPro" id="IPR004839">
    <property type="entry name" value="Aminotransferase_I/II_large"/>
</dbReference>
<name>A0A4Z0NPW9_9HYPH</name>
<dbReference type="PANTHER" id="PTHR42790:SF19">
    <property type="entry name" value="KYNURENINE_ALPHA-AMINOADIPATE AMINOTRANSFERASE, MITOCHONDRIAL"/>
    <property type="match status" value="1"/>
</dbReference>
<keyword evidence="5" id="KW-0663">Pyridoxal phosphate</keyword>
<comment type="caution">
    <text evidence="8">The sequence shown here is derived from an EMBL/GenBank/DDBJ whole genome shotgun (WGS) entry which is preliminary data.</text>
</comment>
<dbReference type="GO" id="GO:0030170">
    <property type="term" value="F:pyridoxal phosphate binding"/>
    <property type="evidence" value="ECO:0007669"/>
    <property type="project" value="InterPro"/>
</dbReference>
<sequence length="414" mass="43830">MVLPSPLPGRPATRPAFARWMGTTNQITRTFLAAGAIPDLINVAGGLPDPEIYPTDRLAEIARRAVAAHPDEVLGYGPIEGLPALRDALARRFSAPALPLTRDNVLVTTSGMQGLDLVGKVLLDEGGLIAGQYPTYLGALDAWRPRAPSFRNLVLDAAGFDPHAALQDALMGAQFAYAVPNFSNPTGRLVGLETRQALVAAAHATGTWLVEDDPYGTLLYDGAPLPRLIELSAEAAPGEPYAGPVVAMGTLSKEIAPGLRIGWIIAAPAMIEALTLAKQGSDLCTSGVTQRIALAAIEDGLIEAIRPAVLATYRARRDALCAALAEHLSAWFDWEVPVGGMFVWAVARDPALDTDALLPHALAAGICYAPSSVFDATGANRRAMRLNFTLNRPERLAEGMRRLAGAITAFRRAA</sequence>
<evidence type="ECO:0000256" key="5">
    <source>
        <dbReference type="ARBA" id="ARBA00022898"/>
    </source>
</evidence>
<organism evidence="8 9">
    <name type="scientific">Methylobacterium nonmethylotrophicum</name>
    <dbReference type="NCBI Taxonomy" id="1141884"/>
    <lineage>
        <taxon>Bacteria</taxon>
        <taxon>Pseudomonadati</taxon>
        <taxon>Pseudomonadota</taxon>
        <taxon>Alphaproteobacteria</taxon>
        <taxon>Hyphomicrobiales</taxon>
        <taxon>Methylobacteriaceae</taxon>
        <taxon>Methylobacterium</taxon>
    </lineage>
</organism>
<dbReference type="InterPro" id="IPR015424">
    <property type="entry name" value="PyrdxlP-dep_Trfase"/>
</dbReference>
<dbReference type="InterPro" id="IPR015421">
    <property type="entry name" value="PyrdxlP-dep_Trfase_major"/>
</dbReference>
<evidence type="ECO:0000256" key="4">
    <source>
        <dbReference type="ARBA" id="ARBA00022679"/>
    </source>
</evidence>
<dbReference type="Proteomes" id="UP000297535">
    <property type="component" value="Unassembled WGS sequence"/>
</dbReference>
<dbReference type="Pfam" id="PF00155">
    <property type="entry name" value="Aminotran_1_2"/>
    <property type="match status" value="1"/>
</dbReference>
<reference evidence="8 9" key="1">
    <citation type="submission" date="2019-04" db="EMBL/GenBank/DDBJ databases">
        <authorList>
            <person name="Feng G."/>
            <person name="Zhu H."/>
        </authorList>
    </citation>
    <scope>NUCLEOTIDE SEQUENCE [LARGE SCALE GENOMIC DNA]</scope>
    <source>
        <strain evidence="8 9">6HR-1</strain>
    </source>
</reference>
<keyword evidence="3 8" id="KW-0032">Aminotransferase</keyword>
<dbReference type="GO" id="GO:0008483">
    <property type="term" value="F:transaminase activity"/>
    <property type="evidence" value="ECO:0007669"/>
    <property type="project" value="UniProtKB-KW"/>
</dbReference>
<evidence type="ECO:0000256" key="2">
    <source>
        <dbReference type="ARBA" id="ARBA00016004"/>
    </source>
</evidence>
<keyword evidence="9" id="KW-1185">Reference proteome</keyword>
<dbReference type="PANTHER" id="PTHR42790">
    <property type="entry name" value="AMINOTRANSFERASE"/>
    <property type="match status" value="1"/>
</dbReference>
<accession>A0A4Z0NPW9</accession>
<dbReference type="EMBL" id="SRLB01000011">
    <property type="protein sequence ID" value="TGD98338.1"/>
    <property type="molecule type" value="Genomic_DNA"/>
</dbReference>
<feature type="domain" description="Aminotransferase class I/classII large" evidence="7">
    <location>
        <begin position="56"/>
        <end position="353"/>
    </location>
</feature>
<proteinExistence type="predicted"/>
<dbReference type="InterPro" id="IPR050859">
    <property type="entry name" value="Class-I_PLP-dep_aminotransf"/>
</dbReference>
<evidence type="ECO:0000256" key="1">
    <source>
        <dbReference type="ARBA" id="ARBA00001933"/>
    </source>
</evidence>
<evidence type="ECO:0000313" key="8">
    <source>
        <dbReference type="EMBL" id="TGD98338.1"/>
    </source>
</evidence>
<dbReference type="AlphaFoldDB" id="A0A4Z0NPW9"/>
<dbReference type="GO" id="GO:1901605">
    <property type="term" value="P:alpha-amino acid metabolic process"/>
    <property type="evidence" value="ECO:0007669"/>
    <property type="project" value="TreeGrafter"/>
</dbReference>
<evidence type="ECO:0000259" key="7">
    <source>
        <dbReference type="Pfam" id="PF00155"/>
    </source>
</evidence>
<evidence type="ECO:0000256" key="6">
    <source>
        <dbReference type="ARBA" id="ARBA00031658"/>
    </source>
</evidence>
<protein>
    <recommendedName>
        <fullName evidence="2">8-amino-7-oxononanoate synthase</fullName>
    </recommendedName>
    <alternativeName>
        <fullName evidence="6">Alpha-oxoamine synthase</fullName>
    </alternativeName>
</protein>
<dbReference type="Gene3D" id="3.90.1150.10">
    <property type="entry name" value="Aspartate Aminotransferase, domain 1"/>
    <property type="match status" value="1"/>
</dbReference>
<dbReference type="Gene3D" id="3.40.640.10">
    <property type="entry name" value="Type I PLP-dependent aspartate aminotransferase-like (Major domain)"/>
    <property type="match status" value="1"/>
</dbReference>
<dbReference type="RefSeq" id="WP_135416019.1">
    <property type="nucleotide sequence ID" value="NZ_SRLB01000011.1"/>
</dbReference>
<dbReference type="OrthoDB" id="9804020at2"/>
<gene>
    <name evidence="8" type="ORF">EU555_16665</name>
</gene>
<evidence type="ECO:0000313" key="9">
    <source>
        <dbReference type="Proteomes" id="UP000297535"/>
    </source>
</evidence>